<reference evidence="8 9" key="1">
    <citation type="journal article" date="2018" name="Mol. Biol. Evol.">
        <title>Broad Genomic Sampling Reveals a Smut Pathogenic Ancestry of the Fungal Clade Ustilaginomycotina.</title>
        <authorList>
            <person name="Kijpornyongpan T."/>
            <person name="Mondo S.J."/>
            <person name="Barry K."/>
            <person name="Sandor L."/>
            <person name="Lee J."/>
            <person name="Lipzen A."/>
            <person name="Pangilinan J."/>
            <person name="LaButti K."/>
            <person name="Hainaut M."/>
            <person name="Henrissat B."/>
            <person name="Grigoriev I.V."/>
            <person name="Spatafora J.W."/>
            <person name="Aime M.C."/>
        </authorList>
    </citation>
    <scope>NUCLEOTIDE SEQUENCE [LARGE SCALE GENOMIC DNA]</scope>
    <source>
        <strain evidence="8 9">MCA 5214</strain>
    </source>
</reference>
<dbReference type="STRING" id="1569628.A0A316UUT5"/>
<feature type="transmembrane region" description="Helical" evidence="6">
    <location>
        <begin position="41"/>
        <end position="58"/>
    </location>
</feature>
<dbReference type="InterPro" id="IPR002142">
    <property type="entry name" value="Peptidase_S49"/>
</dbReference>
<keyword evidence="3" id="KW-0378">Hydrolase</keyword>
<feature type="region of interest" description="Disordered" evidence="5">
    <location>
        <begin position="699"/>
        <end position="781"/>
    </location>
</feature>
<dbReference type="GeneID" id="37027940"/>
<protein>
    <recommendedName>
        <fullName evidence="7">Peptidase S49 domain-containing protein</fullName>
    </recommendedName>
</protein>
<organism evidence="8 9">
    <name type="scientific">Jaminaea rosea</name>
    <dbReference type="NCBI Taxonomy" id="1569628"/>
    <lineage>
        <taxon>Eukaryota</taxon>
        <taxon>Fungi</taxon>
        <taxon>Dikarya</taxon>
        <taxon>Basidiomycota</taxon>
        <taxon>Ustilaginomycotina</taxon>
        <taxon>Exobasidiomycetes</taxon>
        <taxon>Microstromatales</taxon>
        <taxon>Microstromatales incertae sedis</taxon>
        <taxon>Jaminaea</taxon>
    </lineage>
</organism>
<feature type="compositionally biased region" description="Basic and acidic residues" evidence="5">
    <location>
        <begin position="850"/>
        <end position="885"/>
    </location>
</feature>
<feature type="region of interest" description="Disordered" evidence="5">
    <location>
        <begin position="902"/>
        <end position="937"/>
    </location>
</feature>
<proteinExistence type="inferred from homology"/>
<keyword evidence="6" id="KW-1133">Transmembrane helix</keyword>
<dbReference type="InterPro" id="IPR047272">
    <property type="entry name" value="S49_SppA_C"/>
</dbReference>
<dbReference type="OrthoDB" id="45421at2759"/>
<keyword evidence="6" id="KW-0812">Transmembrane</keyword>
<dbReference type="EMBL" id="KZ819667">
    <property type="protein sequence ID" value="PWN27673.1"/>
    <property type="molecule type" value="Genomic_DNA"/>
</dbReference>
<comment type="similarity">
    <text evidence="1">Belongs to the peptidase S49 family.</text>
</comment>
<feature type="compositionally biased region" description="Low complexity" evidence="5">
    <location>
        <begin position="719"/>
        <end position="742"/>
    </location>
</feature>
<dbReference type="GO" id="GO:0008236">
    <property type="term" value="F:serine-type peptidase activity"/>
    <property type="evidence" value="ECO:0007669"/>
    <property type="project" value="UniProtKB-KW"/>
</dbReference>
<dbReference type="CDD" id="cd07023">
    <property type="entry name" value="S49_Sppa_N_C"/>
    <property type="match status" value="1"/>
</dbReference>
<feature type="region of interest" description="Disordered" evidence="5">
    <location>
        <begin position="847"/>
        <end position="885"/>
    </location>
</feature>
<feature type="domain" description="Peptidase S49" evidence="7">
    <location>
        <begin position="211"/>
        <end position="355"/>
    </location>
</feature>
<gene>
    <name evidence="8" type="ORF">BDZ90DRAFT_232084</name>
</gene>
<keyword evidence="9" id="KW-1185">Reference proteome</keyword>
<dbReference type="SUPFAM" id="SSF52096">
    <property type="entry name" value="ClpP/crotonase"/>
    <property type="match status" value="2"/>
</dbReference>
<dbReference type="PANTHER" id="PTHR33209">
    <property type="entry name" value="PROTEASE 4"/>
    <property type="match status" value="1"/>
</dbReference>
<dbReference type="InterPro" id="IPR047217">
    <property type="entry name" value="S49_SppA_67K_type_N"/>
</dbReference>
<dbReference type="InterPro" id="IPR029045">
    <property type="entry name" value="ClpP/crotonase-like_dom_sf"/>
</dbReference>
<keyword evidence="4" id="KW-0720">Serine protease</keyword>
<evidence type="ECO:0000256" key="2">
    <source>
        <dbReference type="ARBA" id="ARBA00022670"/>
    </source>
</evidence>
<feature type="compositionally biased region" description="Low complexity" evidence="5">
    <location>
        <begin position="922"/>
        <end position="933"/>
    </location>
</feature>
<feature type="region of interest" description="Disordered" evidence="5">
    <location>
        <begin position="173"/>
        <end position="201"/>
    </location>
</feature>
<dbReference type="Gene3D" id="3.90.226.10">
    <property type="entry name" value="2-enoyl-CoA Hydratase, Chain A, domain 1"/>
    <property type="match status" value="2"/>
</dbReference>
<dbReference type="RefSeq" id="XP_025362285.1">
    <property type="nucleotide sequence ID" value="XM_025506117.1"/>
</dbReference>
<dbReference type="Proteomes" id="UP000245884">
    <property type="component" value="Unassembled WGS sequence"/>
</dbReference>
<dbReference type="CDD" id="cd07018">
    <property type="entry name" value="S49_SppA_67K_type"/>
    <property type="match status" value="1"/>
</dbReference>
<feature type="compositionally biased region" description="Polar residues" evidence="5">
    <location>
        <begin position="189"/>
        <end position="200"/>
    </location>
</feature>
<evidence type="ECO:0000256" key="1">
    <source>
        <dbReference type="ARBA" id="ARBA00008683"/>
    </source>
</evidence>
<keyword evidence="2" id="KW-0645">Protease</keyword>
<feature type="compositionally biased region" description="Low complexity" evidence="5">
    <location>
        <begin position="752"/>
        <end position="764"/>
    </location>
</feature>
<dbReference type="AlphaFoldDB" id="A0A316UUT5"/>
<evidence type="ECO:0000256" key="3">
    <source>
        <dbReference type="ARBA" id="ARBA00022801"/>
    </source>
</evidence>
<evidence type="ECO:0000313" key="8">
    <source>
        <dbReference type="EMBL" id="PWN27673.1"/>
    </source>
</evidence>
<name>A0A316UUT5_9BASI</name>
<evidence type="ECO:0000256" key="6">
    <source>
        <dbReference type="SAM" id="Phobius"/>
    </source>
</evidence>
<dbReference type="PANTHER" id="PTHR33209:SF1">
    <property type="entry name" value="PEPTIDASE S49 DOMAIN-CONTAINING PROTEIN"/>
    <property type="match status" value="1"/>
</dbReference>
<dbReference type="GO" id="GO:0006508">
    <property type="term" value="P:proteolysis"/>
    <property type="evidence" value="ECO:0007669"/>
    <property type="project" value="UniProtKB-KW"/>
</dbReference>
<dbReference type="Pfam" id="PF01343">
    <property type="entry name" value="Peptidase_S49"/>
    <property type="match status" value="2"/>
</dbReference>
<sequence length="1039" mass="111947">MASSQASWFARRLPNAHARYQSIASSRVGRTANFTWKYRRYVFFTLGATYIGGIYALAKLEAAQRDEVKPNTYLYMKVYPGSIVEVKGPPSLSHLAVSPSAGEDPPRTMELVEIIKAIKWAEVDPRIRGLFADFSTLNWPSNRASEGLGLAQIEELMQAIHDFKVAKDAQFPPPEAQSALTDGKEQDDNVTSDLSAQPSGQVPVHLPSTVAFADTFLSQSSYLLASAFEKVYLQPSGSLPLVGVSAQVPFFSRLLGKLGVKMHSEARREYKSMISQFVEEDGLTKPQAENEAQLLGELNRSVAYGIGVNRFREIEDADEAADKVADLMQRGPFSAKEAEEVGLIDGRMYKGDVVNMFFPHREGTPDLKGVFDPATGELTPAAAAQARKQADNDDQDESETLHFKTLPHYSRVQAYATDKLLNEDSKINVAVCYLRGSISSASGDYSASAVVKGLREAADDDDITGIVLRIDSGGGDVVASDSIWHAIRRVKETTGKPVVVSFGNVAASGSYYAATAADAIFASESTVTGSIGVASLRPTLKQAPLFDWAGVRVQSFFTGSKAESLLHEMDEGQLARQKVHIDETYEDFLEKVCKGRGITSGDVVEGIAGGRVFTGLAAWSLTSPESLRPRVASRRGGSGAVNISTAADEIVRRAEEALGLSASSSRFEDVTFEPERPLSEWDLEDATREGELRTTLVKLRKRGSRTSSSNEEASEDEATSSFSAAVGDAASSLASSLSSTSSPQDGQEAHLAATRDAATSSSSSAERHVEESLRTTPPYGRGLVDAIGGVWEAAAHAVQLGLIRETMILMQEKGLTSTEEAFAALRPGCVRERPIEPATLEQIKEQVQSLEERAAQQKAEAQKLEEKAGNEKGKQQASKKMKEAEELTQGVAMMRKNVERLEANKPASGDSEAAPQEEGESSAEGASGVAAQQPQPQMSLTADVRLIKYPKDRTVLERVRELNKRGDAPSLSLGQWAGVYAAEAARTVLGDAAAGWFGGREPAALLRAWVGRTVQEEAEARGLRGGVRMEYGGLGGEAR</sequence>
<feature type="domain" description="Peptidase S49" evidence="7">
    <location>
        <begin position="493"/>
        <end position="619"/>
    </location>
</feature>
<evidence type="ECO:0000256" key="5">
    <source>
        <dbReference type="SAM" id="MobiDB-lite"/>
    </source>
</evidence>
<accession>A0A316UUT5</accession>
<evidence type="ECO:0000313" key="9">
    <source>
        <dbReference type="Proteomes" id="UP000245884"/>
    </source>
</evidence>
<evidence type="ECO:0000259" key="7">
    <source>
        <dbReference type="Pfam" id="PF01343"/>
    </source>
</evidence>
<evidence type="ECO:0000256" key="4">
    <source>
        <dbReference type="ARBA" id="ARBA00022825"/>
    </source>
</evidence>
<keyword evidence="6" id="KW-0472">Membrane</keyword>